<keyword evidence="4" id="KW-1185">Reference proteome</keyword>
<dbReference type="NCBIfam" id="TIGR00756">
    <property type="entry name" value="PPR"/>
    <property type="match status" value="1"/>
</dbReference>
<dbReference type="GO" id="GO:0003729">
    <property type="term" value="F:mRNA binding"/>
    <property type="evidence" value="ECO:0007669"/>
    <property type="project" value="InterPro"/>
</dbReference>
<dbReference type="InterPro" id="IPR002885">
    <property type="entry name" value="PPR_rpt"/>
</dbReference>
<evidence type="ECO:0000313" key="3">
    <source>
        <dbReference type="EMBL" id="GKV41060.1"/>
    </source>
</evidence>
<evidence type="ECO:0000313" key="4">
    <source>
        <dbReference type="Proteomes" id="UP001054252"/>
    </source>
</evidence>
<sequence length="515" mass="59270">MKRAFRLAEAAQTVLPCLHGYCSTSQSQTPFSFVLTKSTFNRCFRDISGQTPHSPLPASVPGSIIDLFIDKLSNPEPLPREGLDLRVSKLRDELVQYVDRFDEATRVLEEKADSLIKISADGRAFVELLKQLSSSPHFALEVFKWRRNHSEHGNPMTSEEYTQGITLAGRLKRVDLACNIFDEAAGKKVKATSIYNALMSAYMYNGLAEKCQLLFRDLKTDTDCAPSLTTYNILISLFGRLLLVDHMEAAFQEIKHLNLSPNTTTYNNLIAGYLTAWMWTRMESTFQMMKVGLVKPDFNTHLLMLRGYAHSGKLDKMEETYELIKDYLNEKKIPSILTMICAYSKSHANDRVKKIEALMKFIPENQYWPWLNVLLIQVYAQENSLEHMESLINLAFEHQTIVLSSRIMRCIIATYFQCNAVDRLAIFVKRAECAGWKMCRSLYHCKMVLYGLEKRLEEMESVLNEMDNIQMNWTKKTFWILYKSYSTWGPRYKVEQVVGLMCKHGYEIPLEASSS</sequence>
<evidence type="ECO:0000256" key="1">
    <source>
        <dbReference type="ARBA" id="ARBA00007626"/>
    </source>
</evidence>
<dbReference type="PANTHER" id="PTHR47874:SF1">
    <property type="entry name" value="OS05G0407900 PROTEIN"/>
    <property type="match status" value="1"/>
</dbReference>
<keyword evidence="2" id="KW-0677">Repeat</keyword>
<reference evidence="3 4" key="1">
    <citation type="journal article" date="2021" name="Commun. Biol.">
        <title>The genome of Shorea leprosula (Dipterocarpaceae) highlights the ecological relevance of drought in aseasonal tropical rainforests.</title>
        <authorList>
            <person name="Ng K.K.S."/>
            <person name="Kobayashi M.J."/>
            <person name="Fawcett J.A."/>
            <person name="Hatakeyama M."/>
            <person name="Paape T."/>
            <person name="Ng C.H."/>
            <person name="Ang C.C."/>
            <person name="Tnah L.H."/>
            <person name="Lee C.T."/>
            <person name="Nishiyama T."/>
            <person name="Sese J."/>
            <person name="O'Brien M.J."/>
            <person name="Copetti D."/>
            <person name="Mohd Noor M.I."/>
            <person name="Ong R.C."/>
            <person name="Putra M."/>
            <person name="Sireger I.Z."/>
            <person name="Indrioko S."/>
            <person name="Kosugi Y."/>
            <person name="Izuno A."/>
            <person name="Isagi Y."/>
            <person name="Lee S.L."/>
            <person name="Shimizu K.K."/>
        </authorList>
    </citation>
    <scope>NUCLEOTIDE SEQUENCE [LARGE SCALE GENOMIC DNA]</scope>
    <source>
        <strain evidence="3">214</strain>
    </source>
</reference>
<protein>
    <recommendedName>
        <fullName evidence="5">Pentatricopeptide repeat-containing protein</fullName>
    </recommendedName>
</protein>
<dbReference type="PANTHER" id="PTHR47874">
    <property type="entry name" value="EXPRESSED PROTEIN"/>
    <property type="match status" value="1"/>
</dbReference>
<dbReference type="Proteomes" id="UP001054252">
    <property type="component" value="Unassembled WGS sequence"/>
</dbReference>
<name>A0AAV5LU73_9ROSI</name>
<dbReference type="AlphaFoldDB" id="A0AAV5LU73"/>
<evidence type="ECO:0008006" key="5">
    <source>
        <dbReference type="Google" id="ProtNLM"/>
    </source>
</evidence>
<comment type="similarity">
    <text evidence="1">Belongs to the PPR family. P subfamily.</text>
</comment>
<proteinExistence type="inferred from homology"/>
<dbReference type="Gene3D" id="1.25.40.10">
    <property type="entry name" value="Tetratricopeptide repeat domain"/>
    <property type="match status" value="2"/>
</dbReference>
<dbReference type="InterPro" id="IPR044179">
    <property type="entry name" value="PPR5-like"/>
</dbReference>
<evidence type="ECO:0000256" key="2">
    <source>
        <dbReference type="ARBA" id="ARBA00022737"/>
    </source>
</evidence>
<dbReference type="EMBL" id="BPVZ01000146">
    <property type="protein sequence ID" value="GKV41060.1"/>
    <property type="molecule type" value="Genomic_DNA"/>
</dbReference>
<organism evidence="3 4">
    <name type="scientific">Rubroshorea leprosula</name>
    <dbReference type="NCBI Taxonomy" id="152421"/>
    <lineage>
        <taxon>Eukaryota</taxon>
        <taxon>Viridiplantae</taxon>
        <taxon>Streptophyta</taxon>
        <taxon>Embryophyta</taxon>
        <taxon>Tracheophyta</taxon>
        <taxon>Spermatophyta</taxon>
        <taxon>Magnoliopsida</taxon>
        <taxon>eudicotyledons</taxon>
        <taxon>Gunneridae</taxon>
        <taxon>Pentapetalae</taxon>
        <taxon>rosids</taxon>
        <taxon>malvids</taxon>
        <taxon>Malvales</taxon>
        <taxon>Dipterocarpaceae</taxon>
        <taxon>Rubroshorea</taxon>
    </lineage>
</organism>
<dbReference type="InterPro" id="IPR011990">
    <property type="entry name" value="TPR-like_helical_dom_sf"/>
</dbReference>
<dbReference type="Pfam" id="PF13041">
    <property type="entry name" value="PPR_2"/>
    <property type="match status" value="1"/>
</dbReference>
<dbReference type="Pfam" id="PF13812">
    <property type="entry name" value="PPR_3"/>
    <property type="match status" value="1"/>
</dbReference>
<comment type="caution">
    <text evidence="3">The sequence shown here is derived from an EMBL/GenBank/DDBJ whole genome shotgun (WGS) entry which is preliminary data.</text>
</comment>
<accession>A0AAV5LU73</accession>
<gene>
    <name evidence="3" type="ORF">SLEP1_g48639</name>
</gene>